<dbReference type="InParanoid" id="A0A0C3GJV3"/>
<proteinExistence type="predicted"/>
<keyword evidence="2" id="KW-1185">Reference proteome</keyword>
<sequence length="51" mass="6000">MLNHPIIRVVVFKLHNIVNKVCIEVFKLDLCLLVLYMKHILASAEKRRDGR</sequence>
<reference evidence="2" key="2">
    <citation type="submission" date="2015-01" db="EMBL/GenBank/DDBJ databases">
        <title>Evolutionary Origins and Diversification of the Mycorrhizal Mutualists.</title>
        <authorList>
            <consortium name="DOE Joint Genome Institute"/>
            <consortium name="Mycorrhizal Genomics Consortium"/>
            <person name="Kohler A."/>
            <person name="Kuo A."/>
            <person name="Nagy L.G."/>
            <person name="Floudas D."/>
            <person name="Copeland A."/>
            <person name="Barry K.W."/>
            <person name="Cichocki N."/>
            <person name="Veneault-Fourrey C."/>
            <person name="LaButti K."/>
            <person name="Lindquist E.A."/>
            <person name="Lipzen A."/>
            <person name="Lundell T."/>
            <person name="Morin E."/>
            <person name="Murat C."/>
            <person name="Riley R."/>
            <person name="Ohm R."/>
            <person name="Sun H."/>
            <person name="Tunlid A."/>
            <person name="Henrissat B."/>
            <person name="Grigoriev I.V."/>
            <person name="Hibbett D.S."/>
            <person name="Martin F."/>
        </authorList>
    </citation>
    <scope>NUCLEOTIDE SEQUENCE [LARGE SCALE GENOMIC DNA]</scope>
    <source>
        <strain evidence="2">F 1598</strain>
    </source>
</reference>
<gene>
    <name evidence="1" type="ORF">PILCRDRAFT_155657</name>
</gene>
<dbReference type="HOGENOM" id="CLU_3107168_0_0_1"/>
<name>A0A0C3GJV3_PILCF</name>
<dbReference type="AlphaFoldDB" id="A0A0C3GJV3"/>
<dbReference type="EMBL" id="KN832972">
    <property type="protein sequence ID" value="KIM90926.1"/>
    <property type="molecule type" value="Genomic_DNA"/>
</dbReference>
<protein>
    <submittedName>
        <fullName evidence="1">Uncharacterized protein</fullName>
    </submittedName>
</protein>
<evidence type="ECO:0000313" key="1">
    <source>
        <dbReference type="EMBL" id="KIM90926.1"/>
    </source>
</evidence>
<reference evidence="1 2" key="1">
    <citation type="submission" date="2014-04" db="EMBL/GenBank/DDBJ databases">
        <authorList>
            <consortium name="DOE Joint Genome Institute"/>
            <person name="Kuo A."/>
            <person name="Tarkka M."/>
            <person name="Buscot F."/>
            <person name="Kohler A."/>
            <person name="Nagy L.G."/>
            <person name="Floudas D."/>
            <person name="Copeland A."/>
            <person name="Barry K.W."/>
            <person name="Cichocki N."/>
            <person name="Veneault-Fourrey C."/>
            <person name="LaButti K."/>
            <person name="Lindquist E.A."/>
            <person name="Lipzen A."/>
            <person name="Lundell T."/>
            <person name="Morin E."/>
            <person name="Murat C."/>
            <person name="Sun H."/>
            <person name="Tunlid A."/>
            <person name="Henrissat B."/>
            <person name="Grigoriev I.V."/>
            <person name="Hibbett D.S."/>
            <person name="Martin F."/>
            <person name="Nordberg H.P."/>
            <person name="Cantor M.N."/>
            <person name="Hua S.X."/>
        </authorList>
    </citation>
    <scope>NUCLEOTIDE SEQUENCE [LARGE SCALE GENOMIC DNA]</scope>
    <source>
        <strain evidence="1 2">F 1598</strain>
    </source>
</reference>
<dbReference type="Proteomes" id="UP000054166">
    <property type="component" value="Unassembled WGS sequence"/>
</dbReference>
<organism evidence="1 2">
    <name type="scientific">Piloderma croceum (strain F 1598)</name>
    <dbReference type="NCBI Taxonomy" id="765440"/>
    <lineage>
        <taxon>Eukaryota</taxon>
        <taxon>Fungi</taxon>
        <taxon>Dikarya</taxon>
        <taxon>Basidiomycota</taxon>
        <taxon>Agaricomycotina</taxon>
        <taxon>Agaricomycetes</taxon>
        <taxon>Agaricomycetidae</taxon>
        <taxon>Atheliales</taxon>
        <taxon>Atheliaceae</taxon>
        <taxon>Piloderma</taxon>
    </lineage>
</organism>
<evidence type="ECO:0000313" key="2">
    <source>
        <dbReference type="Proteomes" id="UP000054166"/>
    </source>
</evidence>
<accession>A0A0C3GJV3</accession>